<feature type="transmembrane region" description="Helical" evidence="2">
    <location>
        <begin position="78"/>
        <end position="100"/>
    </location>
</feature>
<feature type="compositionally biased region" description="Gly residues" evidence="1">
    <location>
        <begin position="110"/>
        <end position="125"/>
    </location>
</feature>
<dbReference type="InterPro" id="IPR015943">
    <property type="entry name" value="WD40/YVTN_repeat-like_dom_sf"/>
</dbReference>
<feature type="compositionally biased region" description="Low complexity" evidence="1">
    <location>
        <begin position="126"/>
        <end position="138"/>
    </location>
</feature>
<sequence length="546" mass="56926">MTQPPPPRPPNEPPSPQGRFGAPPPMPPYTAPGYGTLRTPLPPEARDRLGQQPYEQSQYEQPRYGPPQPPTRKKVPPIALVIGAAVVALALIVGGGFLYATRSGDDPGVGAAGSGGDKSGDGFGGAAAEQAPADPSAGVTLRLPAPKVAKRQVDSVQGSWLTDRTYAKAGVNQLVGYDAASGRKTWTLPLSGQTCAGTDTVTGDALAAVVSEAGKRPANGDHKPCSQITVFDVNTGHKLWTQSLGQGSNRRIFEELSLSGNTLAAGGGLDGGAAFDVKSGDILWQPDTGECQDLGYHGGAQLVTVRKCGTYGEHATYDVQLLDPVTGQPKWSYKLARGFAGVKVLSTKPVVFGVGKGTNAAGTITDIFALDSRGGLASRISIDPKKYDFACEVGKTEDCAKITVGNGRIYFATRPHGSDDGTGPADEIVSYSLETGKRTGDRVTGGDHHDIFPVRMDGGNILAFKTGAADKGSQIVTIDPHTLKQSTLVETPATPAVRNMISAMAPGRSNSELRYSKGRLFLGQPLIGEPYADGGKRYTAIGFGTG</sequence>
<keyword evidence="5" id="KW-1185">Reference proteome</keyword>
<dbReference type="SUPFAM" id="SSF50998">
    <property type="entry name" value="Quinoprotein alcohol dehydrogenase-like"/>
    <property type="match status" value="1"/>
</dbReference>
<feature type="region of interest" description="Disordered" evidence="1">
    <location>
        <begin position="108"/>
        <end position="138"/>
    </location>
</feature>
<feature type="domain" description="Pyrrolo-quinoline quinone repeat" evidence="3">
    <location>
        <begin position="163"/>
        <end position="285"/>
    </location>
</feature>
<reference evidence="4 5" key="1">
    <citation type="submission" date="2022-10" db="EMBL/GenBank/DDBJ databases">
        <authorList>
            <person name="Xie J."/>
            <person name="Shen N."/>
        </authorList>
    </citation>
    <scope>NUCLEOTIDE SEQUENCE [LARGE SCALE GENOMIC DNA]</scope>
    <source>
        <strain evidence="4 5">YIM65594</strain>
    </source>
</reference>
<evidence type="ECO:0000313" key="5">
    <source>
        <dbReference type="Proteomes" id="UP001354931"/>
    </source>
</evidence>
<evidence type="ECO:0000256" key="1">
    <source>
        <dbReference type="SAM" id="MobiDB-lite"/>
    </source>
</evidence>
<keyword evidence="2" id="KW-0812">Transmembrane</keyword>
<protein>
    <submittedName>
        <fullName evidence="4">PQQ-like beta-propeller repeat protein</fullName>
    </submittedName>
</protein>
<accession>A0ABU6FDQ1</accession>
<feature type="compositionally biased region" description="Pro residues" evidence="1">
    <location>
        <begin position="1"/>
        <end position="30"/>
    </location>
</feature>
<feature type="compositionally biased region" description="Low complexity" evidence="1">
    <location>
        <begin position="51"/>
        <end position="62"/>
    </location>
</feature>
<dbReference type="EMBL" id="JAOZYC010000158">
    <property type="protein sequence ID" value="MEB8342157.1"/>
    <property type="molecule type" value="Genomic_DNA"/>
</dbReference>
<organism evidence="4 5">
    <name type="scientific">Streptomyces endophyticus</name>
    <dbReference type="NCBI Taxonomy" id="714166"/>
    <lineage>
        <taxon>Bacteria</taxon>
        <taxon>Bacillati</taxon>
        <taxon>Actinomycetota</taxon>
        <taxon>Actinomycetes</taxon>
        <taxon>Kitasatosporales</taxon>
        <taxon>Streptomycetaceae</taxon>
        <taxon>Streptomyces</taxon>
    </lineage>
</organism>
<dbReference type="InterPro" id="IPR002372">
    <property type="entry name" value="PQQ_rpt_dom"/>
</dbReference>
<dbReference type="RefSeq" id="WP_326021501.1">
    <property type="nucleotide sequence ID" value="NZ_JAOZYC010000158.1"/>
</dbReference>
<keyword evidence="2" id="KW-0472">Membrane</keyword>
<dbReference type="Gene3D" id="2.130.10.10">
    <property type="entry name" value="YVTN repeat-like/Quinoprotein amine dehydrogenase"/>
    <property type="match status" value="1"/>
</dbReference>
<gene>
    <name evidence="4" type="ORF">OKJ99_32150</name>
</gene>
<keyword evidence="2" id="KW-1133">Transmembrane helix</keyword>
<evidence type="ECO:0000259" key="3">
    <source>
        <dbReference type="Pfam" id="PF13360"/>
    </source>
</evidence>
<evidence type="ECO:0000313" key="4">
    <source>
        <dbReference type="EMBL" id="MEB8342157.1"/>
    </source>
</evidence>
<dbReference type="Proteomes" id="UP001354931">
    <property type="component" value="Unassembled WGS sequence"/>
</dbReference>
<name>A0ABU6FDQ1_9ACTN</name>
<dbReference type="InterPro" id="IPR011047">
    <property type="entry name" value="Quinoprotein_ADH-like_sf"/>
</dbReference>
<feature type="region of interest" description="Disordered" evidence="1">
    <location>
        <begin position="1"/>
        <end position="72"/>
    </location>
</feature>
<dbReference type="Pfam" id="PF13360">
    <property type="entry name" value="PQQ_2"/>
    <property type="match status" value="1"/>
</dbReference>
<evidence type="ECO:0000256" key="2">
    <source>
        <dbReference type="SAM" id="Phobius"/>
    </source>
</evidence>
<comment type="caution">
    <text evidence="4">The sequence shown here is derived from an EMBL/GenBank/DDBJ whole genome shotgun (WGS) entry which is preliminary data.</text>
</comment>
<proteinExistence type="predicted"/>